<evidence type="ECO:0000313" key="7">
    <source>
        <dbReference type="Proteomes" id="UP000317078"/>
    </source>
</evidence>
<name>A0A502G908_9PROT</name>
<organism evidence="6 7">
    <name type="scientific">Muricoccus nepalensis</name>
    <dbReference type="NCBI Taxonomy" id="1854500"/>
    <lineage>
        <taxon>Bacteria</taxon>
        <taxon>Pseudomonadati</taxon>
        <taxon>Pseudomonadota</taxon>
        <taxon>Alphaproteobacteria</taxon>
        <taxon>Acetobacterales</taxon>
        <taxon>Roseomonadaceae</taxon>
        <taxon>Muricoccus</taxon>
    </lineage>
</organism>
<comment type="similarity">
    <text evidence="1">Belongs to the peptidase S49 family.</text>
</comment>
<dbReference type="SUPFAM" id="SSF52096">
    <property type="entry name" value="ClpP/crotonase"/>
    <property type="match status" value="1"/>
</dbReference>
<proteinExistence type="inferred from homology"/>
<dbReference type="PANTHER" id="PTHR42987:SF8">
    <property type="entry name" value="PROTEINASE"/>
    <property type="match status" value="1"/>
</dbReference>
<dbReference type="InterPro" id="IPR029045">
    <property type="entry name" value="ClpP/crotonase-like_dom_sf"/>
</dbReference>
<protein>
    <submittedName>
        <fullName evidence="6">S49 family peptidase</fullName>
    </submittedName>
</protein>
<accession>A0A502G908</accession>
<comment type="caution">
    <text evidence="6">The sequence shown here is derived from an EMBL/GenBank/DDBJ whole genome shotgun (WGS) entry which is preliminary data.</text>
</comment>
<dbReference type="Gene3D" id="6.20.330.10">
    <property type="match status" value="1"/>
</dbReference>
<evidence type="ECO:0000256" key="1">
    <source>
        <dbReference type="ARBA" id="ARBA00008683"/>
    </source>
</evidence>
<keyword evidence="4" id="KW-0720">Serine protease</keyword>
<dbReference type="OrthoDB" id="9764363at2"/>
<dbReference type="AlphaFoldDB" id="A0A502G908"/>
<dbReference type="InterPro" id="IPR002142">
    <property type="entry name" value="Peptidase_S49"/>
</dbReference>
<evidence type="ECO:0000313" key="6">
    <source>
        <dbReference type="EMBL" id="TPG57516.1"/>
    </source>
</evidence>
<gene>
    <name evidence="6" type="ORF">EAH89_11390</name>
</gene>
<dbReference type="InterPro" id="IPR047272">
    <property type="entry name" value="S49_SppA_C"/>
</dbReference>
<dbReference type="Pfam" id="PF01343">
    <property type="entry name" value="Peptidase_S49"/>
    <property type="match status" value="1"/>
</dbReference>
<feature type="domain" description="Peptidase S49" evidence="5">
    <location>
        <begin position="81"/>
        <end position="220"/>
    </location>
</feature>
<dbReference type="CDD" id="cd07023">
    <property type="entry name" value="S49_Sppa_N_C"/>
    <property type="match status" value="1"/>
</dbReference>
<dbReference type="Gene3D" id="3.90.226.10">
    <property type="entry name" value="2-enoyl-CoA Hydratase, Chain A, domain 1"/>
    <property type="match status" value="1"/>
</dbReference>
<sequence length="280" mass="30043">MKFPFTDRTPRVAVVRLQGVIAPRANGLAGPTLSAAALDPVLERAFGLKRLAGVVLSINSPGGSPAQSSLIVARIRQLAGKKKVPVIACVEDAAASGGYWLACAADEIVADPTSIIGSIGVISSGFGFEEAIARLGIERRLVTAGEDKSFLDPFRPADPAQQERLRELMAGLHHEFIAWVESRRGERLRKEGEPLFSGRFWTGRRALDLGLVDRLGDLRGEVTRRFGEEARIVPLGARRPRLPWRLLSGASLAEGWTPAAAAEGALAAIEARTAWSRLGL</sequence>
<dbReference type="GO" id="GO:0006508">
    <property type="term" value="P:proteolysis"/>
    <property type="evidence" value="ECO:0007669"/>
    <property type="project" value="UniProtKB-KW"/>
</dbReference>
<keyword evidence="3" id="KW-0378">Hydrolase</keyword>
<reference evidence="6 7" key="1">
    <citation type="journal article" date="2019" name="Environ. Microbiol.">
        <title>Species interactions and distinct microbial communities in high Arctic permafrost affected cryosols are associated with the CH4 and CO2 gas fluxes.</title>
        <authorList>
            <person name="Altshuler I."/>
            <person name="Hamel J."/>
            <person name="Turney S."/>
            <person name="Magnuson E."/>
            <person name="Levesque R."/>
            <person name="Greer C."/>
            <person name="Whyte L.G."/>
        </authorList>
    </citation>
    <scope>NUCLEOTIDE SEQUENCE [LARGE SCALE GENOMIC DNA]</scope>
    <source>
        <strain evidence="6 7">S9.3B</strain>
    </source>
</reference>
<evidence type="ECO:0000256" key="4">
    <source>
        <dbReference type="ARBA" id="ARBA00022825"/>
    </source>
</evidence>
<dbReference type="Proteomes" id="UP000317078">
    <property type="component" value="Unassembled WGS sequence"/>
</dbReference>
<evidence type="ECO:0000256" key="3">
    <source>
        <dbReference type="ARBA" id="ARBA00022801"/>
    </source>
</evidence>
<dbReference type="PANTHER" id="PTHR42987">
    <property type="entry name" value="PEPTIDASE S49"/>
    <property type="match status" value="1"/>
</dbReference>
<keyword evidence="2" id="KW-0645">Protease</keyword>
<dbReference type="EMBL" id="RCZP01000008">
    <property type="protein sequence ID" value="TPG57516.1"/>
    <property type="molecule type" value="Genomic_DNA"/>
</dbReference>
<dbReference type="GO" id="GO:0008236">
    <property type="term" value="F:serine-type peptidase activity"/>
    <property type="evidence" value="ECO:0007669"/>
    <property type="project" value="UniProtKB-KW"/>
</dbReference>
<keyword evidence="7" id="KW-1185">Reference proteome</keyword>
<evidence type="ECO:0000259" key="5">
    <source>
        <dbReference type="Pfam" id="PF01343"/>
    </source>
</evidence>
<dbReference type="RefSeq" id="WP_140883039.1">
    <property type="nucleotide sequence ID" value="NZ_RCZP01000008.1"/>
</dbReference>
<evidence type="ECO:0000256" key="2">
    <source>
        <dbReference type="ARBA" id="ARBA00022670"/>
    </source>
</evidence>